<name>A0ABS9KLD1_9BACT</name>
<dbReference type="EMBL" id="JAKLTR010000001">
    <property type="protein sequence ID" value="MCG2613132.1"/>
    <property type="molecule type" value="Genomic_DNA"/>
</dbReference>
<evidence type="ECO:0008006" key="3">
    <source>
        <dbReference type="Google" id="ProtNLM"/>
    </source>
</evidence>
<dbReference type="Gene3D" id="3.40.390.10">
    <property type="entry name" value="Collagenase (Catalytic Domain)"/>
    <property type="match status" value="1"/>
</dbReference>
<gene>
    <name evidence="1" type="ORF">LZZ85_02535</name>
</gene>
<keyword evidence="2" id="KW-1185">Reference proteome</keyword>
<organism evidence="1 2">
    <name type="scientific">Terrimonas ginsenosidimutans</name>
    <dbReference type="NCBI Taxonomy" id="2908004"/>
    <lineage>
        <taxon>Bacteria</taxon>
        <taxon>Pseudomonadati</taxon>
        <taxon>Bacteroidota</taxon>
        <taxon>Chitinophagia</taxon>
        <taxon>Chitinophagales</taxon>
        <taxon>Chitinophagaceae</taxon>
        <taxon>Terrimonas</taxon>
    </lineage>
</organism>
<dbReference type="PROSITE" id="PS51257">
    <property type="entry name" value="PROKAR_LIPOPROTEIN"/>
    <property type="match status" value="1"/>
</dbReference>
<evidence type="ECO:0000313" key="1">
    <source>
        <dbReference type="EMBL" id="MCG2613132.1"/>
    </source>
</evidence>
<dbReference type="InterPro" id="IPR024079">
    <property type="entry name" value="MetalloPept_cat_dom_sf"/>
</dbReference>
<dbReference type="RefSeq" id="WP_237868357.1">
    <property type="nucleotide sequence ID" value="NZ_JAKLTR010000001.1"/>
</dbReference>
<sequence length="265" mass="29507">MKYAIIAVLGLLILSSCSKSDKKIEEPAKTGVTTPPSSLGLNSFYKKYLDAGGIPVVSSAQVADEALIRARDIINSMVSKIPSEKQKMIQNKLRVGIIGINEKPTDMPEYSDLYTAFPGTDWNNRARAYGATVDRPLTTNCEENMLCKGTSDRYKGEEILTHEFAHAIHELGIRFTTPGFDAQLQAAFNNAVSKNLWANTYARADVREYWSEGVQCWFNSNLEAIPADGVHNQINTRAELKAYDPTLHDLISKYFTSDDKKHGCY</sequence>
<reference evidence="1" key="1">
    <citation type="submission" date="2022-01" db="EMBL/GenBank/DDBJ databases">
        <authorList>
            <person name="Jo J.-H."/>
            <person name="Im W.-T."/>
        </authorList>
    </citation>
    <scope>NUCLEOTIDE SEQUENCE</scope>
    <source>
        <strain evidence="1">NA20</strain>
    </source>
</reference>
<proteinExistence type="predicted"/>
<dbReference type="Proteomes" id="UP001165367">
    <property type="component" value="Unassembled WGS sequence"/>
</dbReference>
<evidence type="ECO:0000313" key="2">
    <source>
        <dbReference type="Proteomes" id="UP001165367"/>
    </source>
</evidence>
<protein>
    <recommendedName>
        <fullName evidence="3">Glycoside hydrolase</fullName>
    </recommendedName>
</protein>
<dbReference type="SUPFAM" id="SSF55486">
    <property type="entry name" value="Metalloproteases ('zincins'), catalytic domain"/>
    <property type="match status" value="1"/>
</dbReference>
<accession>A0ABS9KLD1</accession>
<comment type="caution">
    <text evidence="1">The sequence shown here is derived from an EMBL/GenBank/DDBJ whole genome shotgun (WGS) entry which is preliminary data.</text>
</comment>